<reference evidence="2 3" key="1">
    <citation type="submission" date="2024-09" db="EMBL/GenBank/DDBJ databases">
        <title>Chromosome-scale assembly of Riccia fluitans.</title>
        <authorList>
            <person name="Paukszto L."/>
            <person name="Sawicki J."/>
            <person name="Karawczyk K."/>
            <person name="Piernik-Szablinska J."/>
            <person name="Szczecinska M."/>
            <person name="Mazdziarz M."/>
        </authorList>
    </citation>
    <scope>NUCLEOTIDE SEQUENCE [LARGE SCALE GENOMIC DNA]</scope>
    <source>
        <strain evidence="2">Rf_01</strain>
        <tissue evidence="2">Aerial parts of the thallus</tissue>
    </source>
</reference>
<accession>A0ABD1XFZ3</accession>
<feature type="compositionally biased region" description="Basic and acidic residues" evidence="1">
    <location>
        <begin position="16"/>
        <end position="27"/>
    </location>
</feature>
<dbReference type="EMBL" id="JBHFFA010000008">
    <property type="protein sequence ID" value="KAL2607664.1"/>
    <property type="molecule type" value="Genomic_DNA"/>
</dbReference>
<feature type="compositionally biased region" description="Basic residues" evidence="1">
    <location>
        <begin position="1"/>
        <end position="15"/>
    </location>
</feature>
<organism evidence="2 3">
    <name type="scientific">Riccia fluitans</name>
    <dbReference type="NCBI Taxonomy" id="41844"/>
    <lineage>
        <taxon>Eukaryota</taxon>
        <taxon>Viridiplantae</taxon>
        <taxon>Streptophyta</taxon>
        <taxon>Embryophyta</taxon>
        <taxon>Marchantiophyta</taxon>
        <taxon>Marchantiopsida</taxon>
        <taxon>Marchantiidae</taxon>
        <taxon>Marchantiales</taxon>
        <taxon>Ricciaceae</taxon>
        <taxon>Riccia</taxon>
    </lineage>
</organism>
<sequence>MSSHAGRRERRRHGHNANDDGQKRSNDEAECEEVDCGAGNMWQTRECKAVRTRTVIRENNQRSDEVLTSHNDKTLKYESSPRDPND</sequence>
<comment type="caution">
    <text evidence="2">The sequence shown here is derived from an EMBL/GenBank/DDBJ whole genome shotgun (WGS) entry which is preliminary data.</text>
</comment>
<evidence type="ECO:0000313" key="2">
    <source>
        <dbReference type="EMBL" id="KAL2607664.1"/>
    </source>
</evidence>
<keyword evidence="3" id="KW-1185">Reference proteome</keyword>
<feature type="region of interest" description="Disordered" evidence="1">
    <location>
        <begin position="58"/>
        <end position="86"/>
    </location>
</feature>
<dbReference type="Proteomes" id="UP001605036">
    <property type="component" value="Unassembled WGS sequence"/>
</dbReference>
<name>A0ABD1XFZ3_9MARC</name>
<evidence type="ECO:0000256" key="1">
    <source>
        <dbReference type="SAM" id="MobiDB-lite"/>
    </source>
</evidence>
<dbReference type="AlphaFoldDB" id="A0ABD1XFZ3"/>
<gene>
    <name evidence="2" type="ORF">R1flu_026237</name>
</gene>
<evidence type="ECO:0000313" key="3">
    <source>
        <dbReference type="Proteomes" id="UP001605036"/>
    </source>
</evidence>
<feature type="region of interest" description="Disordered" evidence="1">
    <location>
        <begin position="1"/>
        <end position="35"/>
    </location>
</feature>
<protein>
    <submittedName>
        <fullName evidence="2">Uncharacterized protein</fullName>
    </submittedName>
</protein>
<proteinExistence type="predicted"/>